<accession>A0A699QSI7</accession>
<dbReference type="AlphaFoldDB" id="A0A699QSI7"/>
<feature type="region of interest" description="Disordered" evidence="1">
    <location>
        <begin position="1"/>
        <end position="53"/>
    </location>
</feature>
<name>A0A699QSI7_TANCI</name>
<dbReference type="EMBL" id="BKCJ011052110">
    <property type="protein sequence ID" value="GFC75513.1"/>
    <property type="molecule type" value="Genomic_DNA"/>
</dbReference>
<evidence type="ECO:0000256" key="1">
    <source>
        <dbReference type="SAM" id="MobiDB-lite"/>
    </source>
</evidence>
<comment type="caution">
    <text evidence="2">The sequence shown here is derived from an EMBL/GenBank/DDBJ whole genome shotgun (WGS) entry which is preliminary data.</text>
</comment>
<sequence length="169" mass="18801">DVTEEKVILDRGDEQDSEYSDDVEKNDKDGDVDDEGDDHISDTQDANDEDVEIESDEEDIYKYKIRVRKDEGEKMINVEVDDSDKGDEEITDASKAYAKKTLEVKDHTKKTKLPPSSSSLSVSSGFGDQFLKLSSNSSLVSTVKDSADTNVSSLMDIPIQQETPQIQSL</sequence>
<proteinExistence type="predicted"/>
<feature type="non-terminal residue" evidence="2">
    <location>
        <position position="1"/>
    </location>
</feature>
<gene>
    <name evidence="2" type="ORF">Tci_847483</name>
</gene>
<reference evidence="2" key="1">
    <citation type="journal article" date="2019" name="Sci. Rep.">
        <title>Draft genome of Tanacetum cinerariifolium, the natural source of mosquito coil.</title>
        <authorList>
            <person name="Yamashiro T."/>
            <person name="Shiraishi A."/>
            <person name="Satake H."/>
            <person name="Nakayama K."/>
        </authorList>
    </citation>
    <scope>NUCLEOTIDE SEQUENCE</scope>
</reference>
<organism evidence="2">
    <name type="scientific">Tanacetum cinerariifolium</name>
    <name type="common">Dalmatian daisy</name>
    <name type="synonym">Chrysanthemum cinerariifolium</name>
    <dbReference type="NCBI Taxonomy" id="118510"/>
    <lineage>
        <taxon>Eukaryota</taxon>
        <taxon>Viridiplantae</taxon>
        <taxon>Streptophyta</taxon>
        <taxon>Embryophyta</taxon>
        <taxon>Tracheophyta</taxon>
        <taxon>Spermatophyta</taxon>
        <taxon>Magnoliopsida</taxon>
        <taxon>eudicotyledons</taxon>
        <taxon>Gunneridae</taxon>
        <taxon>Pentapetalae</taxon>
        <taxon>asterids</taxon>
        <taxon>campanulids</taxon>
        <taxon>Asterales</taxon>
        <taxon>Asteraceae</taxon>
        <taxon>Asteroideae</taxon>
        <taxon>Anthemideae</taxon>
        <taxon>Anthemidinae</taxon>
        <taxon>Tanacetum</taxon>
    </lineage>
</organism>
<protein>
    <submittedName>
        <fullName evidence="2">Uncharacterized protein</fullName>
    </submittedName>
</protein>
<evidence type="ECO:0000313" key="2">
    <source>
        <dbReference type="EMBL" id="GFC75513.1"/>
    </source>
</evidence>
<feature type="compositionally biased region" description="Basic and acidic residues" evidence="1">
    <location>
        <begin position="1"/>
        <end position="14"/>
    </location>
</feature>